<protein>
    <submittedName>
        <fullName evidence="2">Uncharacterized protein</fullName>
    </submittedName>
</protein>
<proteinExistence type="predicted"/>
<keyword evidence="3" id="KW-1185">Reference proteome</keyword>
<name>A0A6A6TNQ2_9PLEO</name>
<dbReference type="Proteomes" id="UP000799324">
    <property type="component" value="Unassembled WGS sequence"/>
</dbReference>
<organism evidence="2 3">
    <name type="scientific">Lophiostoma macrostomum CBS 122681</name>
    <dbReference type="NCBI Taxonomy" id="1314788"/>
    <lineage>
        <taxon>Eukaryota</taxon>
        <taxon>Fungi</taxon>
        <taxon>Dikarya</taxon>
        <taxon>Ascomycota</taxon>
        <taxon>Pezizomycotina</taxon>
        <taxon>Dothideomycetes</taxon>
        <taxon>Pleosporomycetidae</taxon>
        <taxon>Pleosporales</taxon>
        <taxon>Lophiostomataceae</taxon>
        <taxon>Lophiostoma</taxon>
    </lineage>
</organism>
<sequence>MGLCHWTTHPGAFASAIWQPPSVARERERLTCASWPGGAASLQRPSRTGRRRQWSSWWWAAANARRSTAWECSSRSCSGDGSLGERAPPSCSAGTRSRAKPASGAQGGGACEAECSDALRGQTWAVECERVPASASRRWSPRLWVERTRAQ</sequence>
<dbReference type="EMBL" id="MU004299">
    <property type="protein sequence ID" value="KAF2660528.1"/>
    <property type="molecule type" value="Genomic_DNA"/>
</dbReference>
<evidence type="ECO:0000313" key="2">
    <source>
        <dbReference type="EMBL" id="KAF2660528.1"/>
    </source>
</evidence>
<evidence type="ECO:0000256" key="1">
    <source>
        <dbReference type="SAM" id="MobiDB-lite"/>
    </source>
</evidence>
<gene>
    <name evidence="2" type="ORF">K491DRAFT_62114</name>
</gene>
<dbReference type="AlphaFoldDB" id="A0A6A6TNQ2"/>
<accession>A0A6A6TNQ2</accession>
<evidence type="ECO:0000313" key="3">
    <source>
        <dbReference type="Proteomes" id="UP000799324"/>
    </source>
</evidence>
<reference evidence="2" key="1">
    <citation type="journal article" date="2020" name="Stud. Mycol.">
        <title>101 Dothideomycetes genomes: a test case for predicting lifestyles and emergence of pathogens.</title>
        <authorList>
            <person name="Haridas S."/>
            <person name="Albert R."/>
            <person name="Binder M."/>
            <person name="Bloem J."/>
            <person name="Labutti K."/>
            <person name="Salamov A."/>
            <person name="Andreopoulos B."/>
            <person name="Baker S."/>
            <person name="Barry K."/>
            <person name="Bills G."/>
            <person name="Bluhm B."/>
            <person name="Cannon C."/>
            <person name="Castanera R."/>
            <person name="Culley D."/>
            <person name="Daum C."/>
            <person name="Ezra D."/>
            <person name="Gonzalez J."/>
            <person name="Henrissat B."/>
            <person name="Kuo A."/>
            <person name="Liang C."/>
            <person name="Lipzen A."/>
            <person name="Lutzoni F."/>
            <person name="Magnuson J."/>
            <person name="Mondo S."/>
            <person name="Nolan M."/>
            <person name="Ohm R."/>
            <person name="Pangilinan J."/>
            <person name="Park H.-J."/>
            <person name="Ramirez L."/>
            <person name="Alfaro M."/>
            <person name="Sun H."/>
            <person name="Tritt A."/>
            <person name="Yoshinaga Y."/>
            <person name="Zwiers L.-H."/>
            <person name="Turgeon B."/>
            <person name="Goodwin S."/>
            <person name="Spatafora J."/>
            <person name="Crous P."/>
            <person name="Grigoriev I."/>
        </authorList>
    </citation>
    <scope>NUCLEOTIDE SEQUENCE</scope>
    <source>
        <strain evidence="2">CBS 122681</strain>
    </source>
</reference>
<feature type="region of interest" description="Disordered" evidence="1">
    <location>
        <begin position="72"/>
        <end position="111"/>
    </location>
</feature>